<keyword evidence="1" id="KW-0732">Signal</keyword>
<evidence type="ECO:0000313" key="2">
    <source>
        <dbReference type="EMBL" id="OGC40636.1"/>
    </source>
</evidence>
<feature type="signal peptide" evidence="1">
    <location>
        <begin position="1"/>
        <end position="23"/>
    </location>
</feature>
<sequence>MRFFFPLPLTLFLTLLLTFPSHALPSPLTAAVSVCPSFGKIEQRNPLIIGGLVVFEDSRSGKSKLYAQKIGADNDTPVSGSRGSQSGAKMVWSEDNAAIVVWQEEENGITRILAQKIGPDGSPLWGSTGIMLANSEKSQSDPVLVSDRTGGAIVAWQDFRKDNEDIYAQRIGINGNLLWQKEGVALTAHIKTQWYPQIAEDGSGGAIIAWSDRRDGNFDIYVQRVTANGGQLWGTEGKKIAGSELNEEDPRLINLKNNRTALSYRIKTNGSYLFLLDENGNVSFSTQINQTCPEIELAAGSGNEIIAFYSDAASGDTDLYCKAFNEKGQLLWNQPIAEVRGAEEQIKIKGTGPWIAAWVDHRNGRAEIFSQKIESGGTLSFGANGMKISEKQQDPLSYSFYANENGEGFFAFQNDSDIYGRKIGGGEEPFIINSAKGRAAQKNARLIDDNSGNYIAAFEDYRRGYSEIYLTKISPQGTPLWGKAGIAVSPNGSPQKNPQIAGDGAGGAWVVWEDGSKLFCQRINRKGERISKSGIVLTPTIGYAEQTRAQIVSDHNHGTVIVWENYESAYNAKDIWAQRITSKGKLAWKNGVKIIAYGGDQAAPAISDKNLVVAWADSRLDGRTFDIYAQKINSAGELLWAEDGIPVCEAPDVQIDPVIADSGDDSIVFWTDKAGGSFDIYAQKVDANGTCRWVKDGIAVAQSSRTQQRAKISLPTVLWEDFRFGNWDIYAQALGSDGKLLWADDGIPIVSASATQYNPQIVKNIVAWEDFRNESNYAIYLQKLGSDGKNLYPANGVLVEASALGGRFPALAAASNLSSFAVMWEDVSLGEPRLLWQRFRP</sequence>
<gene>
    <name evidence="2" type="ORF">A2438_06450</name>
</gene>
<comment type="caution">
    <text evidence="2">The sequence shown here is derived from an EMBL/GenBank/DDBJ whole genome shotgun (WGS) entry which is preliminary data.</text>
</comment>
<dbReference type="AlphaFoldDB" id="A0A1F4U6Q0"/>
<evidence type="ECO:0000256" key="1">
    <source>
        <dbReference type="SAM" id="SignalP"/>
    </source>
</evidence>
<evidence type="ECO:0008006" key="4">
    <source>
        <dbReference type="Google" id="ProtNLM"/>
    </source>
</evidence>
<feature type="chain" id="PRO_5009514781" description="Bulb-type lectin domain-containing protein" evidence="1">
    <location>
        <begin position="24"/>
        <end position="841"/>
    </location>
</feature>
<accession>A0A1F4U6Q0</accession>
<dbReference type="PANTHER" id="PTHR36842">
    <property type="entry name" value="PROTEIN TOLB HOMOLOG"/>
    <property type="match status" value="1"/>
</dbReference>
<evidence type="ECO:0000313" key="3">
    <source>
        <dbReference type="Proteomes" id="UP000179242"/>
    </source>
</evidence>
<dbReference type="PANTHER" id="PTHR36842:SF1">
    <property type="entry name" value="PROTEIN TOLB"/>
    <property type="match status" value="1"/>
</dbReference>
<dbReference type="EMBL" id="MEUJ01000003">
    <property type="protein sequence ID" value="OGC40636.1"/>
    <property type="molecule type" value="Genomic_DNA"/>
</dbReference>
<proteinExistence type="predicted"/>
<organism evidence="2 3">
    <name type="scientific">candidate division WOR-1 bacterium RIFOXYC2_FULL_46_14</name>
    <dbReference type="NCBI Taxonomy" id="1802587"/>
    <lineage>
        <taxon>Bacteria</taxon>
        <taxon>Bacillati</taxon>
        <taxon>Saganbacteria</taxon>
    </lineage>
</organism>
<name>A0A1F4U6Q0_UNCSA</name>
<protein>
    <recommendedName>
        <fullName evidence="4">Bulb-type lectin domain-containing protein</fullName>
    </recommendedName>
</protein>
<reference evidence="2 3" key="1">
    <citation type="journal article" date="2016" name="Nat. Commun.">
        <title>Thousands of microbial genomes shed light on interconnected biogeochemical processes in an aquifer system.</title>
        <authorList>
            <person name="Anantharaman K."/>
            <person name="Brown C.T."/>
            <person name="Hug L.A."/>
            <person name="Sharon I."/>
            <person name="Castelle C.J."/>
            <person name="Probst A.J."/>
            <person name="Thomas B.C."/>
            <person name="Singh A."/>
            <person name="Wilkins M.J."/>
            <person name="Karaoz U."/>
            <person name="Brodie E.L."/>
            <person name="Williams K.H."/>
            <person name="Hubbard S.S."/>
            <person name="Banfield J.F."/>
        </authorList>
    </citation>
    <scope>NUCLEOTIDE SEQUENCE [LARGE SCALE GENOMIC DNA]</scope>
</reference>
<dbReference type="Proteomes" id="UP000179242">
    <property type="component" value="Unassembled WGS sequence"/>
</dbReference>